<dbReference type="PANTHER" id="PTHR15503">
    <property type="entry name" value="LDOC1 RELATED"/>
    <property type="match status" value="1"/>
</dbReference>
<keyword evidence="3" id="KW-1185">Reference proteome</keyword>
<dbReference type="Pfam" id="PF08284">
    <property type="entry name" value="RVP_2"/>
    <property type="match status" value="1"/>
</dbReference>
<evidence type="ECO:0000313" key="2">
    <source>
        <dbReference type="EMBL" id="GJS72922.1"/>
    </source>
</evidence>
<evidence type="ECO:0000313" key="3">
    <source>
        <dbReference type="Proteomes" id="UP001151760"/>
    </source>
</evidence>
<keyword evidence="2" id="KW-0695">RNA-directed DNA polymerase</keyword>
<proteinExistence type="predicted"/>
<dbReference type="Proteomes" id="UP001151760">
    <property type="component" value="Unassembled WGS sequence"/>
</dbReference>
<dbReference type="SUPFAM" id="SSF50630">
    <property type="entry name" value="Acid proteases"/>
    <property type="match status" value="1"/>
</dbReference>
<dbReference type="CDD" id="cd00303">
    <property type="entry name" value="retropepsin_like"/>
    <property type="match status" value="1"/>
</dbReference>
<dbReference type="InterPro" id="IPR021109">
    <property type="entry name" value="Peptidase_aspartic_dom_sf"/>
</dbReference>
<protein>
    <submittedName>
        <fullName evidence="2">Reverse transcriptase domain-containing protein</fullName>
    </submittedName>
</protein>
<dbReference type="Gene3D" id="2.40.70.10">
    <property type="entry name" value="Acid Proteases"/>
    <property type="match status" value="1"/>
</dbReference>
<feature type="compositionally biased region" description="Low complexity" evidence="1">
    <location>
        <begin position="299"/>
        <end position="314"/>
    </location>
</feature>
<dbReference type="InterPro" id="IPR032567">
    <property type="entry name" value="RTL1-rel"/>
</dbReference>
<organism evidence="2 3">
    <name type="scientific">Tanacetum coccineum</name>
    <dbReference type="NCBI Taxonomy" id="301880"/>
    <lineage>
        <taxon>Eukaryota</taxon>
        <taxon>Viridiplantae</taxon>
        <taxon>Streptophyta</taxon>
        <taxon>Embryophyta</taxon>
        <taxon>Tracheophyta</taxon>
        <taxon>Spermatophyta</taxon>
        <taxon>Magnoliopsida</taxon>
        <taxon>eudicotyledons</taxon>
        <taxon>Gunneridae</taxon>
        <taxon>Pentapetalae</taxon>
        <taxon>asterids</taxon>
        <taxon>campanulids</taxon>
        <taxon>Asterales</taxon>
        <taxon>Asteraceae</taxon>
        <taxon>Asteroideae</taxon>
        <taxon>Anthemideae</taxon>
        <taxon>Anthemidinae</taxon>
        <taxon>Tanacetum</taxon>
    </lineage>
</organism>
<reference evidence="2" key="2">
    <citation type="submission" date="2022-01" db="EMBL/GenBank/DDBJ databases">
        <authorList>
            <person name="Yamashiro T."/>
            <person name="Shiraishi A."/>
            <person name="Satake H."/>
            <person name="Nakayama K."/>
        </authorList>
    </citation>
    <scope>NUCLEOTIDE SEQUENCE</scope>
</reference>
<name>A0ABQ4Y704_9ASTR</name>
<dbReference type="GO" id="GO:0003964">
    <property type="term" value="F:RNA-directed DNA polymerase activity"/>
    <property type="evidence" value="ECO:0007669"/>
    <property type="project" value="UniProtKB-KW"/>
</dbReference>
<keyword evidence="2" id="KW-0548">Nucleotidyltransferase</keyword>
<accession>A0ABQ4Y704</accession>
<dbReference type="PANTHER" id="PTHR15503:SF45">
    <property type="entry name" value="RNA-DIRECTED DNA POLYMERASE HOMOLOG"/>
    <property type="match status" value="1"/>
</dbReference>
<sequence length="758" mass="84453">MGEGARWLWLFPSSQFHQTYQRRAWGHPWLDSHLVRQRSPLLHSTTYTYIDYSVIHGDTLLTPTIPTIPLVAPTIQYTSPFINTDSSDSDTPDSPPSQDPYETAVAWKSVRSLPALRLASRYPSDSSSSNSSSRHFSSSYAISDSSDDSLTASSMRPSRKRCRSPTSSIHAIYPVRGALSLVRIDLSPPLKRIWDSDSGTALEAHINECIAYADAIRARGMDDRDVVETAVEEEVESREREIRLRSMPTATRTEMTQDAINELIAKRVDEALKAYDAARNPGTEAKIKNKQQDDHVEENVNNGNGNGNGNPNVNNGGVVPVARETIGVDDAYAMTWKALIKLMTELTLLRTKMAPKEEDKVEKYIGGLSDNIQGNTRASLAYTIRNNVVKKGYARVLPYCNKCIMHHEGNKTGNNEAKARAYAIEGGGADPDSNVITGTFLLNNRYSTMLFDSGADRSFVSTTLSTLLDVILSTLDTSYAVELADGRISETNVILRGCTLGFLGHPFYIDLILVELGSFNVIVGMDWLAKHHVVIVCDERIVRIPYGDEVLIIKGDGCKGVILQFAVKMDDPNITMEEYIRFEEEKSRRRVIVFNDMLTSEAALSCEPTPTVSYFDDLDFLKDFENEFPAIVYNDALTSKSDLLTEPTDNDDDDNKIDIEHSSRDLSVKLLPDVINTDVGAYAHGACRGSMLPIISRAVQQEYRTGAVASGSNPPPVTIHTWLEHFNKQKPRSFEKAVARATLFMLRLDPPIWRRYCD</sequence>
<feature type="region of interest" description="Disordered" evidence="1">
    <location>
        <begin position="81"/>
        <end position="101"/>
    </location>
</feature>
<keyword evidence="2" id="KW-0808">Transferase</keyword>
<feature type="compositionally biased region" description="Low complexity" evidence="1">
    <location>
        <begin position="124"/>
        <end position="154"/>
    </location>
</feature>
<feature type="region of interest" description="Disordered" evidence="1">
    <location>
        <begin position="287"/>
        <end position="314"/>
    </location>
</feature>
<feature type="region of interest" description="Disordered" evidence="1">
    <location>
        <begin position="121"/>
        <end position="166"/>
    </location>
</feature>
<gene>
    <name evidence="2" type="ORF">Tco_0705763</name>
</gene>
<feature type="compositionally biased region" description="Basic and acidic residues" evidence="1">
    <location>
        <begin position="287"/>
        <end position="298"/>
    </location>
</feature>
<dbReference type="EMBL" id="BQNB010010115">
    <property type="protein sequence ID" value="GJS72922.1"/>
    <property type="molecule type" value="Genomic_DNA"/>
</dbReference>
<comment type="caution">
    <text evidence="2">The sequence shown here is derived from an EMBL/GenBank/DDBJ whole genome shotgun (WGS) entry which is preliminary data.</text>
</comment>
<evidence type="ECO:0000256" key="1">
    <source>
        <dbReference type="SAM" id="MobiDB-lite"/>
    </source>
</evidence>
<reference evidence="2" key="1">
    <citation type="journal article" date="2022" name="Int. J. Mol. Sci.">
        <title>Draft Genome of Tanacetum Coccineum: Genomic Comparison of Closely Related Tanacetum-Family Plants.</title>
        <authorList>
            <person name="Yamashiro T."/>
            <person name="Shiraishi A."/>
            <person name="Nakayama K."/>
            <person name="Satake H."/>
        </authorList>
    </citation>
    <scope>NUCLEOTIDE SEQUENCE</scope>
</reference>